<dbReference type="AlphaFoldDB" id="A0A2X0MGU1"/>
<dbReference type="Proteomes" id="UP000249464">
    <property type="component" value="Unassembled WGS sequence"/>
</dbReference>
<keyword evidence="9" id="KW-1185">Reference proteome</keyword>
<dbReference type="PANTHER" id="PTHR12270">
    <property type="entry name" value="GLYCOSYLTRANSFERASE-RELATED"/>
    <property type="match status" value="1"/>
</dbReference>
<dbReference type="PANTHER" id="PTHR12270:SF52">
    <property type="entry name" value="GLYCOSYLTRANSFERASE-LIKE PROTEIN GNT13-RELATED"/>
    <property type="match status" value="1"/>
</dbReference>
<keyword evidence="4 7" id="KW-1133">Transmembrane helix</keyword>
<dbReference type="InterPro" id="IPR051292">
    <property type="entry name" value="Xyl/GlcA_transferase"/>
</dbReference>
<keyword evidence="5 7" id="KW-0472">Membrane</keyword>
<evidence type="ECO:0000256" key="6">
    <source>
        <dbReference type="ARBA" id="ARBA00023180"/>
    </source>
</evidence>
<evidence type="ECO:0000256" key="1">
    <source>
        <dbReference type="ARBA" id="ARBA00004606"/>
    </source>
</evidence>
<feature type="transmembrane region" description="Helical" evidence="7">
    <location>
        <begin position="44"/>
        <end position="65"/>
    </location>
</feature>
<keyword evidence="3" id="KW-0735">Signal-anchor</keyword>
<dbReference type="GO" id="GO:0035269">
    <property type="term" value="P:protein O-linked glycosylation via mannose"/>
    <property type="evidence" value="ECO:0007669"/>
    <property type="project" value="TreeGrafter"/>
</dbReference>
<evidence type="ECO:0000256" key="3">
    <source>
        <dbReference type="ARBA" id="ARBA00022968"/>
    </source>
</evidence>
<evidence type="ECO:0000256" key="7">
    <source>
        <dbReference type="SAM" id="Phobius"/>
    </source>
</evidence>
<reference evidence="8 9" key="1">
    <citation type="submission" date="2016-11" db="EMBL/GenBank/DDBJ databases">
        <authorList>
            <person name="Jaros S."/>
            <person name="Januszkiewicz K."/>
            <person name="Wedrychowicz H."/>
        </authorList>
    </citation>
    <scope>NUCLEOTIDE SEQUENCE [LARGE SCALE GENOMIC DNA]</scope>
</reference>
<accession>A0A2X0MGU1</accession>
<dbReference type="Pfam" id="PF13896">
    <property type="entry name" value="Glyco_transf_49"/>
    <property type="match status" value="2"/>
</dbReference>
<dbReference type="GO" id="GO:0016020">
    <property type="term" value="C:membrane"/>
    <property type="evidence" value="ECO:0007669"/>
    <property type="project" value="UniProtKB-SubCell"/>
</dbReference>
<dbReference type="STRING" id="796604.A0A2X0MGU1"/>
<dbReference type="GO" id="GO:0042285">
    <property type="term" value="F:xylosyltransferase activity"/>
    <property type="evidence" value="ECO:0007669"/>
    <property type="project" value="TreeGrafter"/>
</dbReference>
<name>A0A2X0MGU1_9BASI</name>
<evidence type="ECO:0000313" key="9">
    <source>
        <dbReference type="Proteomes" id="UP000249464"/>
    </source>
</evidence>
<sequence>MSPTSLANHRSSGTLKSRTLLHNAPWHRRLVRRLTSSPSRQRKLAILLLLLGAWFLLTNLTHHFFHRAAEPGSDGPSSTTSASKVAIAKGRDRLVQFVPSQQERNKITLHYHDGGEPQTLVFPPPVIPRLKSSRPWNEWTELAWSERGPIRRIEMPFGTRMTFVNSRGLNKTIESNLGDGCEEGSCEGLRRFTVTQDELLALRQLGKFGKFRSVLFRILHLSNLQVFPPHFADSSTRKVVRLPSMFASRLEDITLVTQLSVTRLERFTQTLRIWDAPISLTIYLTEPSDGEILSTFITNLDDELRAAWSKLSLTLVRPSYSTSREALIRRLRYPINELRNHALRLAPTSYLLVLDADFIPSPMMHHHLQVRVPSLMSHGSETVGSPTQSRQALVISAFALAPSVKKIPKSFATLYEMLYAMNPPSAYLTDPNAGHGPSLPSLLFHTTPLAPHPSRTQLRPSPDWSYKVCYEPQWEPYYVLHRNSYPLFEERFSDQGGDKQSQTALLNAMGWEFRVLRDVWVTHVPKGGEGQGGANLDDWPGKKLGRLLDQELGQRERMKKEDMVQDDDEEGRHFNLAAQKDQERYRYFQDFLPEVEKAFGGNWRWPKGCEANEVIKGNRVGRAGSRIVFGL</sequence>
<gene>
    <name evidence="8" type="primary">BQ5605_C008g05101</name>
    <name evidence="8" type="ORF">BQ5605_C008G05101</name>
</gene>
<evidence type="ECO:0000256" key="5">
    <source>
        <dbReference type="ARBA" id="ARBA00023136"/>
    </source>
</evidence>
<dbReference type="GO" id="GO:0015020">
    <property type="term" value="F:glucuronosyltransferase activity"/>
    <property type="evidence" value="ECO:0007669"/>
    <property type="project" value="TreeGrafter"/>
</dbReference>
<dbReference type="EMBL" id="FQNC01000048">
    <property type="protein sequence ID" value="SGY79308.1"/>
    <property type="molecule type" value="Genomic_DNA"/>
</dbReference>
<organism evidence="8 9">
    <name type="scientific">Microbotryum silenes-dioicae</name>
    <dbReference type="NCBI Taxonomy" id="796604"/>
    <lineage>
        <taxon>Eukaryota</taxon>
        <taxon>Fungi</taxon>
        <taxon>Dikarya</taxon>
        <taxon>Basidiomycota</taxon>
        <taxon>Pucciniomycotina</taxon>
        <taxon>Microbotryomycetes</taxon>
        <taxon>Microbotryales</taxon>
        <taxon>Microbotryaceae</taxon>
        <taxon>Microbotryum</taxon>
    </lineage>
</organism>
<comment type="subcellular location">
    <subcellularLocation>
        <location evidence="1">Membrane</location>
        <topology evidence="1">Single-pass type II membrane protein</topology>
    </subcellularLocation>
</comment>
<evidence type="ECO:0000256" key="4">
    <source>
        <dbReference type="ARBA" id="ARBA00022989"/>
    </source>
</evidence>
<protein>
    <submittedName>
        <fullName evidence="8">BQ5605_C008g05101 protein</fullName>
    </submittedName>
</protein>
<evidence type="ECO:0000313" key="8">
    <source>
        <dbReference type="EMBL" id="SGY79308.1"/>
    </source>
</evidence>
<keyword evidence="2 7" id="KW-0812">Transmembrane</keyword>
<proteinExistence type="predicted"/>
<keyword evidence="6" id="KW-0325">Glycoprotein</keyword>
<evidence type="ECO:0000256" key="2">
    <source>
        <dbReference type="ARBA" id="ARBA00022692"/>
    </source>
</evidence>